<protein>
    <submittedName>
        <fullName evidence="2">Quinone oxidoreductase-like protein</fullName>
    </submittedName>
</protein>
<evidence type="ECO:0000313" key="3">
    <source>
        <dbReference type="Proteomes" id="UP000285301"/>
    </source>
</evidence>
<comment type="caution">
    <text evidence="2">The sequence shown here is derived from an EMBL/GenBank/DDBJ whole genome shotgun (WGS) entry which is preliminary data.</text>
</comment>
<dbReference type="EMBL" id="NCKU01005550">
    <property type="protein sequence ID" value="RWS04437.1"/>
    <property type="molecule type" value="Genomic_DNA"/>
</dbReference>
<dbReference type="STRING" id="1965070.A0A443QN50"/>
<dbReference type="InterPro" id="IPR036291">
    <property type="entry name" value="NAD(P)-bd_dom_sf"/>
</dbReference>
<feature type="domain" description="Enoyl reductase (ER)" evidence="1">
    <location>
        <begin position="15"/>
        <end position="236"/>
    </location>
</feature>
<dbReference type="SUPFAM" id="SSF50129">
    <property type="entry name" value="GroES-like"/>
    <property type="match status" value="1"/>
</dbReference>
<evidence type="ECO:0000259" key="1">
    <source>
        <dbReference type="SMART" id="SM00829"/>
    </source>
</evidence>
<dbReference type="Gene3D" id="3.90.180.10">
    <property type="entry name" value="Medium-chain alcohol dehydrogenases, catalytic domain"/>
    <property type="match status" value="2"/>
</dbReference>
<reference evidence="2 3" key="1">
    <citation type="journal article" date="2018" name="Gigascience">
        <title>Genomes of trombidid mites reveal novel predicted allergens and laterally-transferred genes associated with secondary metabolism.</title>
        <authorList>
            <person name="Dong X."/>
            <person name="Chaisiri K."/>
            <person name="Xia D."/>
            <person name="Armstrong S.D."/>
            <person name="Fang Y."/>
            <person name="Donnelly M.J."/>
            <person name="Kadowaki T."/>
            <person name="McGarry J.W."/>
            <person name="Darby A.C."/>
            <person name="Makepeace B.L."/>
        </authorList>
    </citation>
    <scope>NUCLEOTIDE SEQUENCE [LARGE SCALE GENOMIC DNA]</scope>
    <source>
        <strain evidence="2">UoL-WK</strain>
    </source>
</reference>
<sequence>MSSFKKLQVFDLSTDFAKAVRVTEATKPVPADGEVLVKNIYAGVNATDINVTAGRYFNSGELPFDIGFEALGTIEAVGPGVNLQTGQAVMLLGTKAYSEYVLSKQETTIPIPEVKPEYVAFLIVGLTASIGLDEDGIDVIWETIGGSVAEMLFSHLAKKGRMVLIGGITGYKDEGFPQFNVPDLPGKLIRGSKQLNGFLVSDYQDKFADYVKLLVEKFKAGQLKVKVDNGEESEDGPFVGIENVVKAVNV</sequence>
<dbReference type="SMART" id="SM00829">
    <property type="entry name" value="PKS_ER"/>
    <property type="match status" value="1"/>
</dbReference>
<dbReference type="InterPro" id="IPR011032">
    <property type="entry name" value="GroES-like_sf"/>
</dbReference>
<dbReference type="Pfam" id="PF08240">
    <property type="entry name" value="ADH_N"/>
    <property type="match status" value="1"/>
</dbReference>
<name>A0A443QN50_9ACAR</name>
<dbReference type="AlphaFoldDB" id="A0A443QN50"/>
<dbReference type="Gene3D" id="3.40.50.720">
    <property type="entry name" value="NAD(P)-binding Rossmann-like Domain"/>
    <property type="match status" value="2"/>
</dbReference>
<gene>
    <name evidence="2" type="ORF">B4U79_02951</name>
</gene>
<evidence type="ECO:0000313" key="2">
    <source>
        <dbReference type="EMBL" id="RWS04437.1"/>
    </source>
</evidence>
<dbReference type="SUPFAM" id="SSF51735">
    <property type="entry name" value="NAD(P)-binding Rossmann-fold domains"/>
    <property type="match status" value="1"/>
</dbReference>
<proteinExistence type="predicted"/>
<dbReference type="GO" id="GO:0005739">
    <property type="term" value="C:mitochondrion"/>
    <property type="evidence" value="ECO:0007669"/>
    <property type="project" value="TreeGrafter"/>
</dbReference>
<dbReference type="Proteomes" id="UP000285301">
    <property type="component" value="Unassembled WGS sequence"/>
</dbReference>
<dbReference type="InterPro" id="IPR051397">
    <property type="entry name" value="Zn-ADH-like_protein"/>
</dbReference>
<accession>A0A443QN50</accession>
<dbReference type="PANTHER" id="PTHR43677">
    <property type="entry name" value="SHORT-CHAIN DEHYDROGENASE/REDUCTASE"/>
    <property type="match status" value="1"/>
</dbReference>
<dbReference type="GO" id="GO:0016491">
    <property type="term" value="F:oxidoreductase activity"/>
    <property type="evidence" value="ECO:0007669"/>
    <property type="project" value="InterPro"/>
</dbReference>
<dbReference type="PANTHER" id="PTHR43677:SF3">
    <property type="entry name" value="PROSTAGLANDIN REDUCTASE 3"/>
    <property type="match status" value="1"/>
</dbReference>
<keyword evidence="3" id="KW-1185">Reference proteome</keyword>
<dbReference type="InterPro" id="IPR020843">
    <property type="entry name" value="ER"/>
</dbReference>
<organism evidence="2 3">
    <name type="scientific">Dinothrombium tinctorium</name>
    <dbReference type="NCBI Taxonomy" id="1965070"/>
    <lineage>
        <taxon>Eukaryota</taxon>
        <taxon>Metazoa</taxon>
        <taxon>Ecdysozoa</taxon>
        <taxon>Arthropoda</taxon>
        <taxon>Chelicerata</taxon>
        <taxon>Arachnida</taxon>
        <taxon>Acari</taxon>
        <taxon>Acariformes</taxon>
        <taxon>Trombidiformes</taxon>
        <taxon>Prostigmata</taxon>
        <taxon>Anystina</taxon>
        <taxon>Parasitengona</taxon>
        <taxon>Trombidioidea</taxon>
        <taxon>Trombidiidae</taxon>
        <taxon>Dinothrombium</taxon>
    </lineage>
</organism>
<dbReference type="OrthoDB" id="6415573at2759"/>
<dbReference type="InterPro" id="IPR013154">
    <property type="entry name" value="ADH-like_N"/>
</dbReference>